<feature type="transmembrane region" description="Helical" evidence="10">
    <location>
        <begin position="182"/>
        <end position="201"/>
    </location>
</feature>
<feature type="compositionally biased region" description="Low complexity" evidence="9">
    <location>
        <begin position="501"/>
        <end position="520"/>
    </location>
</feature>
<dbReference type="OrthoDB" id="6500128at2759"/>
<comment type="caution">
    <text evidence="13">The sequence shown here is derived from an EMBL/GenBank/DDBJ whole genome shotgun (WGS) entry which is preliminary data.</text>
</comment>
<dbReference type="InterPro" id="IPR003593">
    <property type="entry name" value="AAA+_ATPase"/>
</dbReference>
<dbReference type="FunFam" id="3.40.50.300:FF:000997">
    <property type="entry name" value="Multidrug resistance-associated protein 1"/>
    <property type="match status" value="1"/>
</dbReference>
<dbReference type="SMART" id="SM00382">
    <property type="entry name" value="AAA"/>
    <property type="match status" value="2"/>
</dbReference>
<feature type="transmembrane region" description="Helical" evidence="10">
    <location>
        <begin position="320"/>
        <end position="338"/>
    </location>
</feature>
<protein>
    <submittedName>
        <fullName evidence="13">Uncharacterized protein</fullName>
    </submittedName>
</protein>
<dbReference type="VEuPathDB" id="FungiDB:EYZ11_002411"/>
<evidence type="ECO:0000313" key="13">
    <source>
        <dbReference type="EMBL" id="KAA8648924.1"/>
    </source>
</evidence>
<proteinExistence type="predicted"/>
<evidence type="ECO:0000256" key="2">
    <source>
        <dbReference type="ARBA" id="ARBA00022448"/>
    </source>
</evidence>
<dbReference type="SUPFAM" id="SSF52540">
    <property type="entry name" value="P-loop containing nucleoside triphosphate hydrolases"/>
    <property type="match status" value="2"/>
</dbReference>
<evidence type="ECO:0000256" key="9">
    <source>
        <dbReference type="SAM" id="MobiDB-lite"/>
    </source>
</evidence>
<dbReference type="Gene3D" id="3.40.50.300">
    <property type="entry name" value="P-loop containing nucleotide triphosphate hydrolases"/>
    <property type="match status" value="2"/>
</dbReference>
<dbReference type="RefSeq" id="XP_033428285.1">
    <property type="nucleotide sequence ID" value="XM_033569479.1"/>
</dbReference>
<evidence type="ECO:0000256" key="4">
    <source>
        <dbReference type="ARBA" id="ARBA00022741"/>
    </source>
</evidence>
<sequence length="1378" mass="153671">MTQNPKDKSAIPVVDEKGETQLKSPQRDTTRKGYRVSKWPSLNPLRLQKVPPVPEARMESREYGANILSRLLFRWMAPFMKAGYLRDLEIQDIWKVNPNRSVDILSSQLGANLERRLKHGDKRPLLWAIYETFKRDFWLGAIGQTLGTVIIVLSPLVVRHLISFAMEAYASRHGGQPAPNVGPGVGYALAIFFMQLIRALCMSQSFYKGALLGGQVKAALISHIFSKTMKLSERARADGRFSGGQKEEPKQGKKRGQRSKVEDEAAGWNNGRITMLMGVDADRIDRACGTIHMLWATPIALVIGLVVLIMTIGYSALSGYAFMLIAVAVLAYVVRCLINLRIAVNKITDRRVSLTQEIVHNVRFVKIFGWENFFIERLQKIRQTEMHSLHKLLAVRHVVIASFICMSTLAAMLSFTTYAFSGHGVSPDSIFASLTAFNALRAPLSMMNLAINTTTDAWTALNRLQDFFKAEEKEDYVEWDMDMQNAVQMNHASFTWEQIPSSSSGQQGSSQKSGRTSGKGWSAHNAEKDEEQPPFQITDIDLEIGRDELIAVIGTVGSGKSSLLEALAGEMRLTSGRVHMGMTRAFCPQYAWIQNTSVRDNILFGHGFDEKRYNQVIDACALQSDLAIFPDGDQTEIGERGITISGGQKQRLNIARAIYSNSGIVLMDDPLSAVDAHVGRQIMDKAICGLLKGRCRVLATHQLHVLGRCDRIIVMDHGRIHAVDTFEKLMRTSAVFQALMSNISQQETSDTETPNQRDDIQLKEENMSNRPTGAALMQSEERAINPIGWDVWKAYILATGSFLNPILYLFLTLLVNGTLLMNGLWLSFWTSDKYPSLGTGGYLGIYAVLCCFQFAVVYLYSFQITYSSSNAGKTMLHQALHRVLRAPMSFFDTTPLGRITNRFSKDVQVLDSDLGDALRMFTMMSSMAISILALFAIAIPPVFAMLFMVAGYYRGSARSLKRHEAVLRSGVFARFGEAITGTTCIRAYNREDHFRHTIHNAIDSMNGAHFLTYANQGWLVVHVEMVGSLLVLACGILVVTNRFGVSPSTAGMILSLMVGVTQNFQFCVREFANMENCMNSVERMHHYASSLDQEAPLNLDQVPPNWPEKGRIVFDDVQMRYRDGMPLVLKGLTMEVQCGERIGIVGRTGAGKSSIMTALFRMTELSGGSIKIDDIDICRIGLHDLRGRLTIIPQDPALFQGTIRSNLDPFGEHTDMELWSALRKAHLVGQKLPSDTSSGSNSDSNSNEKAASAPQRLHLDTAVDQDGLNFSQGQRQLLALARALVRDSRIIVCDEATSSVDFETDERVQETMARGFQGKTLLCIAHRLRTIIHYDRICVMDRGEIAEMDTPLRLWERPNSIFRGMCDQSGITKDDLVR</sequence>
<evidence type="ECO:0000256" key="7">
    <source>
        <dbReference type="ARBA" id="ARBA00023026"/>
    </source>
</evidence>
<dbReference type="Gene3D" id="1.20.1560.10">
    <property type="entry name" value="ABC transporter type 1, transmembrane domain"/>
    <property type="match status" value="2"/>
</dbReference>
<dbReference type="PROSITE" id="PS50929">
    <property type="entry name" value="ABC_TM1F"/>
    <property type="match status" value="2"/>
</dbReference>
<keyword evidence="4" id="KW-0547">Nucleotide-binding</keyword>
<dbReference type="Pfam" id="PF00664">
    <property type="entry name" value="ABC_membrane"/>
    <property type="match status" value="2"/>
</dbReference>
<evidence type="ECO:0000259" key="12">
    <source>
        <dbReference type="PROSITE" id="PS50929"/>
    </source>
</evidence>
<comment type="subcellular location">
    <subcellularLocation>
        <location evidence="1">Membrane</location>
        <topology evidence="1">Multi-pass membrane protein</topology>
    </subcellularLocation>
</comment>
<feature type="transmembrane region" description="Helical" evidence="10">
    <location>
        <begin position="806"/>
        <end position="828"/>
    </location>
</feature>
<dbReference type="PANTHER" id="PTHR24223">
    <property type="entry name" value="ATP-BINDING CASSETTE SUB-FAMILY C"/>
    <property type="match status" value="1"/>
</dbReference>
<feature type="transmembrane region" description="Helical" evidence="10">
    <location>
        <begin position="840"/>
        <end position="860"/>
    </location>
</feature>
<dbReference type="GeneID" id="54327515"/>
<dbReference type="PANTHER" id="PTHR24223:SF464">
    <property type="entry name" value="ABC-TYPE TRANSPORTER CICA"/>
    <property type="match status" value="1"/>
</dbReference>
<dbReference type="PROSITE" id="PS50893">
    <property type="entry name" value="ABC_TRANSPORTER_2"/>
    <property type="match status" value="2"/>
</dbReference>
<keyword evidence="7" id="KW-0843">Virulence</keyword>
<evidence type="ECO:0000256" key="3">
    <source>
        <dbReference type="ARBA" id="ARBA00022692"/>
    </source>
</evidence>
<evidence type="ECO:0000256" key="1">
    <source>
        <dbReference type="ARBA" id="ARBA00004141"/>
    </source>
</evidence>
<dbReference type="InterPro" id="IPR027417">
    <property type="entry name" value="P-loop_NTPase"/>
</dbReference>
<dbReference type="InterPro" id="IPR011527">
    <property type="entry name" value="ABC1_TM_dom"/>
</dbReference>
<evidence type="ECO:0000256" key="5">
    <source>
        <dbReference type="ARBA" id="ARBA00022840"/>
    </source>
</evidence>
<feature type="transmembrane region" description="Helical" evidence="10">
    <location>
        <begin position="927"/>
        <end position="953"/>
    </location>
</feature>
<dbReference type="InterPro" id="IPR003439">
    <property type="entry name" value="ABC_transporter-like_ATP-bd"/>
</dbReference>
<keyword evidence="2" id="KW-0813">Transport</keyword>
<feature type="compositionally biased region" description="Basic and acidic residues" evidence="9">
    <location>
        <begin position="237"/>
        <end position="251"/>
    </location>
</feature>
<dbReference type="FunFam" id="1.20.1560.10:FF:000010">
    <property type="entry name" value="Multidrug resistance-associated ABC transporter"/>
    <property type="match status" value="1"/>
</dbReference>
<dbReference type="Pfam" id="PF00005">
    <property type="entry name" value="ABC_tran"/>
    <property type="match status" value="2"/>
</dbReference>
<name>A0A5M9MU82_9EURO</name>
<dbReference type="InterPro" id="IPR036640">
    <property type="entry name" value="ABC1_TM_sf"/>
</dbReference>
<feature type="compositionally biased region" description="Basic and acidic residues" evidence="9">
    <location>
        <begin position="1"/>
        <end position="31"/>
    </location>
</feature>
<feature type="transmembrane region" description="Helical" evidence="10">
    <location>
        <begin position="1018"/>
        <end position="1039"/>
    </location>
</feature>
<feature type="region of interest" description="Disordered" evidence="9">
    <location>
        <begin position="498"/>
        <end position="536"/>
    </location>
</feature>
<dbReference type="SUPFAM" id="SSF90123">
    <property type="entry name" value="ABC transporter transmembrane region"/>
    <property type="match status" value="2"/>
</dbReference>
<keyword evidence="3 10" id="KW-0812">Transmembrane</keyword>
<feature type="domain" description="ABC transporter" evidence="11">
    <location>
        <begin position="521"/>
        <end position="742"/>
    </location>
</feature>
<dbReference type="InterPro" id="IPR050173">
    <property type="entry name" value="ABC_transporter_C-like"/>
</dbReference>
<dbReference type="CDD" id="cd03250">
    <property type="entry name" value="ABCC_MRP_domain1"/>
    <property type="match status" value="1"/>
</dbReference>
<dbReference type="CDD" id="cd18606">
    <property type="entry name" value="ABC_6TM_YOR1_D2_like"/>
    <property type="match status" value="1"/>
</dbReference>
<gene>
    <name evidence="13" type="ORF">ATNIH1004_004813</name>
</gene>
<dbReference type="EMBL" id="QUQM01000003">
    <property type="protein sequence ID" value="KAA8648924.1"/>
    <property type="molecule type" value="Genomic_DNA"/>
</dbReference>
<dbReference type="Proteomes" id="UP000324241">
    <property type="component" value="Unassembled WGS sequence"/>
</dbReference>
<feature type="domain" description="ABC transmembrane type-1" evidence="12">
    <location>
        <begin position="806"/>
        <end position="1076"/>
    </location>
</feature>
<dbReference type="CDD" id="cd03244">
    <property type="entry name" value="ABCC_MRP_domain2"/>
    <property type="match status" value="1"/>
</dbReference>
<evidence type="ECO:0000256" key="10">
    <source>
        <dbReference type="SAM" id="Phobius"/>
    </source>
</evidence>
<feature type="compositionally biased region" description="Low complexity" evidence="9">
    <location>
        <begin position="1234"/>
        <end position="1247"/>
    </location>
</feature>
<keyword evidence="8 10" id="KW-0472">Membrane</keyword>
<dbReference type="VEuPathDB" id="FungiDB:EYZ11_002398"/>
<dbReference type="GO" id="GO:0016020">
    <property type="term" value="C:membrane"/>
    <property type="evidence" value="ECO:0007669"/>
    <property type="project" value="UniProtKB-SubCell"/>
</dbReference>
<evidence type="ECO:0000259" key="11">
    <source>
        <dbReference type="PROSITE" id="PS50893"/>
    </source>
</evidence>
<dbReference type="FunFam" id="3.40.50.300:FF:000565">
    <property type="entry name" value="ABC bile acid transporter"/>
    <property type="match status" value="1"/>
</dbReference>
<dbReference type="GO" id="GO:0016887">
    <property type="term" value="F:ATP hydrolysis activity"/>
    <property type="evidence" value="ECO:0007669"/>
    <property type="project" value="InterPro"/>
</dbReference>
<feature type="domain" description="ABC transporter" evidence="11">
    <location>
        <begin position="1112"/>
        <end position="1367"/>
    </location>
</feature>
<feature type="transmembrane region" description="Helical" evidence="10">
    <location>
        <begin position="137"/>
        <end position="162"/>
    </location>
</feature>
<dbReference type="InterPro" id="IPR017871">
    <property type="entry name" value="ABC_transporter-like_CS"/>
</dbReference>
<feature type="region of interest" description="Disordered" evidence="9">
    <location>
        <begin position="1"/>
        <end position="34"/>
    </location>
</feature>
<keyword evidence="6 10" id="KW-1133">Transmembrane helix</keyword>
<feature type="domain" description="ABC transmembrane type-1" evidence="12">
    <location>
        <begin position="138"/>
        <end position="456"/>
    </location>
</feature>
<evidence type="ECO:0000256" key="6">
    <source>
        <dbReference type="ARBA" id="ARBA00022989"/>
    </source>
</evidence>
<reference evidence="13 14" key="1">
    <citation type="submission" date="2019-08" db="EMBL/GenBank/DDBJ databases">
        <title>The genome sequence of a newly discovered highly antifungal drug resistant Aspergillus species, Aspergillus tanneri NIH 1004.</title>
        <authorList>
            <person name="Mounaud S."/>
            <person name="Singh I."/>
            <person name="Joardar V."/>
            <person name="Pakala S."/>
            <person name="Pakala S."/>
            <person name="Venepally P."/>
            <person name="Chung J.K."/>
            <person name="Losada L."/>
            <person name="Nierman W.C."/>
        </authorList>
    </citation>
    <scope>NUCLEOTIDE SEQUENCE [LARGE SCALE GENOMIC DNA]</scope>
    <source>
        <strain evidence="13 14">NIH1004</strain>
    </source>
</reference>
<keyword evidence="5" id="KW-0067">ATP-binding</keyword>
<feature type="transmembrane region" description="Helical" evidence="10">
    <location>
        <begin position="398"/>
        <end position="420"/>
    </location>
</feature>
<accession>A0A5M9MU82</accession>
<feature type="transmembrane region" description="Helical" evidence="10">
    <location>
        <begin position="293"/>
        <end position="314"/>
    </location>
</feature>
<evidence type="ECO:0000256" key="8">
    <source>
        <dbReference type="ARBA" id="ARBA00023136"/>
    </source>
</evidence>
<feature type="region of interest" description="Disordered" evidence="9">
    <location>
        <begin position="1230"/>
        <end position="1256"/>
    </location>
</feature>
<evidence type="ECO:0000313" key="14">
    <source>
        <dbReference type="Proteomes" id="UP000324241"/>
    </source>
</evidence>
<dbReference type="GO" id="GO:0140359">
    <property type="term" value="F:ABC-type transporter activity"/>
    <property type="evidence" value="ECO:0007669"/>
    <property type="project" value="InterPro"/>
</dbReference>
<dbReference type="CDD" id="cd18597">
    <property type="entry name" value="ABC_6TM_YOR1_D1_like"/>
    <property type="match status" value="1"/>
</dbReference>
<dbReference type="FunFam" id="1.20.1560.10:FF:000061">
    <property type="entry name" value="ATP-binding cassette transporter YOR1"/>
    <property type="match status" value="1"/>
</dbReference>
<dbReference type="GO" id="GO:0005524">
    <property type="term" value="F:ATP binding"/>
    <property type="evidence" value="ECO:0007669"/>
    <property type="project" value="UniProtKB-KW"/>
</dbReference>
<organism evidence="13 14">
    <name type="scientific">Aspergillus tanneri</name>
    <dbReference type="NCBI Taxonomy" id="1220188"/>
    <lineage>
        <taxon>Eukaryota</taxon>
        <taxon>Fungi</taxon>
        <taxon>Dikarya</taxon>
        <taxon>Ascomycota</taxon>
        <taxon>Pezizomycotina</taxon>
        <taxon>Eurotiomycetes</taxon>
        <taxon>Eurotiomycetidae</taxon>
        <taxon>Eurotiales</taxon>
        <taxon>Aspergillaceae</taxon>
        <taxon>Aspergillus</taxon>
        <taxon>Aspergillus subgen. Circumdati</taxon>
    </lineage>
</organism>
<dbReference type="PROSITE" id="PS00211">
    <property type="entry name" value="ABC_TRANSPORTER_1"/>
    <property type="match status" value="2"/>
</dbReference>
<feature type="region of interest" description="Disordered" evidence="9">
    <location>
        <begin position="237"/>
        <end position="262"/>
    </location>
</feature>